<gene>
    <name evidence="2" type="ORF">MNQ99_08290</name>
</gene>
<dbReference type="InterPro" id="IPR036866">
    <property type="entry name" value="RibonucZ/Hydroxyglut_hydro"/>
</dbReference>
<dbReference type="PANTHER" id="PTHR23131:SF0">
    <property type="entry name" value="ENDORIBONUCLEASE LACTB2"/>
    <property type="match status" value="1"/>
</dbReference>
<name>A0ABY3WCZ5_9MICC</name>
<organism evidence="2 3">
    <name type="scientific">Arthrobacter sulfonylureivorans</name>
    <dbReference type="NCBI Taxonomy" id="2486855"/>
    <lineage>
        <taxon>Bacteria</taxon>
        <taxon>Bacillati</taxon>
        <taxon>Actinomycetota</taxon>
        <taxon>Actinomycetes</taxon>
        <taxon>Micrococcales</taxon>
        <taxon>Micrococcaceae</taxon>
        <taxon>Arthrobacter</taxon>
    </lineage>
</organism>
<dbReference type="InterPro" id="IPR001279">
    <property type="entry name" value="Metallo-B-lactamas"/>
</dbReference>
<evidence type="ECO:0000313" key="3">
    <source>
        <dbReference type="Proteomes" id="UP000829069"/>
    </source>
</evidence>
<proteinExistence type="predicted"/>
<feature type="domain" description="Metallo-beta-lactamase" evidence="1">
    <location>
        <begin position="31"/>
        <end position="190"/>
    </location>
</feature>
<evidence type="ECO:0000259" key="1">
    <source>
        <dbReference type="SMART" id="SM00849"/>
    </source>
</evidence>
<evidence type="ECO:0000313" key="2">
    <source>
        <dbReference type="EMBL" id="UNK47321.1"/>
    </source>
</evidence>
<dbReference type="CDD" id="cd16278">
    <property type="entry name" value="metallo-hydrolase-like_MBL-fold"/>
    <property type="match status" value="1"/>
</dbReference>
<dbReference type="EMBL" id="CP093326">
    <property type="protein sequence ID" value="UNK47321.1"/>
    <property type="molecule type" value="Genomic_DNA"/>
</dbReference>
<dbReference type="Gene3D" id="3.60.15.10">
    <property type="entry name" value="Ribonuclease Z/Hydroxyacylglutathione hydrolase-like"/>
    <property type="match status" value="1"/>
</dbReference>
<dbReference type="InterPro" id="IPR050662">
    <property type="entry name" value="Sec-metab_biosynth-thioest"/>
</dbReference>
<dbReference type="SMART" id="SM00849">
    <property type="entry name" value="Lactamase_B"/>
    <property type="match status" value="1"/>
</dbReference>
<keyword evidence="3" id="KW-1185">Reference proteome</keyword>
<dbReference type="InterPro" id="IPR036388">
    <property type="entry name" value="WH-like_DNA-bd_sf"/>
</dbReference>
<accession>A0ABY3WCZ5</accession>
<dbReference type="Pfam" id="PF00753">
    <property type="entry name" value="Lactamase_B"/>
    <property type="match status" value="1"/>
</dbReference>
<dbReference type="Gene3D" id="1.10.10.10">
    <property type="entry name" value="Winged helix-like DNA-binding domain superfamily/Winged helix DNA-binding domain"/>
    <property type="match status" value="1"/>
</dbReference>
<protein>
    <submittedName>
        <fullName evidence="2">MBL fold metallo-hydrolase</fullName>
    </submittedName>
</protein>
<dbReference type="PANTHER" id="PTHR23131">
    <property type="entry name" value="ENDORIBONUCLEASE LACTB2"/>
    <property type="match status" value="1"/>
</dbReference>
<reference evidence="2 3" key="1">
    <citation type="submission" date="2022-03" db="EMBL/GenBank/DDBJ databases">
        <title>Isotopic signatures of nitrous oxide derived from detoxification processes.</title>
        <authorList>
            <person name="Behrendt U."/>
            <person name="Buchen C."/>
            <person name="Well R."/>
            <person name="Ulrich A."/>
            <person name="Rohe L."/>
            <person name="Kolb S."/>
            <person name="Schloter M."/>
            <person name="Horn M.A."/>
            <person name="Augustin J."/>
        </authorList>
    </citation>
    <scope>NUCLEOTIDE SEQUENCE [LARGE SCALE GENOMIC DNA]</scope>
    <source>
        <strain evidence="2 3">S4-C24</strain>
    </source>
</reference>
<sequence>MTAEQNSALVRSSDLTRYRLAPNPGPMSLDGTQSYLIAAPESRGVVVVDPGPLDEVHLAELAAAGEVELVLITHHHIDHTEASERFHELTGAPVRALDAALCFGGEPLSDGEVIQAAGVDIHVLATPGHTADSVSFHLPADGPHGAVLTGDTILGRGTTIIAYPDGRLGPYLDSLARLEVLGPARVLPAHGGTLPDLSAICREYASHRQMRLDQIRAALEQLGADASVDDVTDHVYADIDAAVRLAAEASVAAQLEYLRGDGGVPD</sequence>
<dbReference type="Proteomes" id="UP000829069">
    <property type="component" value="Chromosome"/>
</dbReference>
<dbReference type="SUPFAM" id="SSF56281">
    <property type="entry name" value="Metallo-hydrolase/oxidoreductase"/>
    <property type="match status" value="1"/>
</dbReference>
<dbReference type="RefSeq" id="WP_241915083.1">
    <property type="nucleotide sequence ID" value="NZ_CP093326.1"/>
</dbReference>